<dbReference type="EC" id="3.5.1.2" evidence="12"/>
<dbReference type="EC" id="4.3.2.10" evidence="12"/>
<evidence type="ECO:0000313" key="16">
    <source>
        <dbReference type="Proteomes" id="UP000176863"/>
    </source>
</evidence>
<evidence type="ECO:0000256" key="12">
    <source>
        <dbReference type="HAMAP-Rule" id="MF_00278"/>
    </source>
</evidence>
<feature type="active site" evidence="12 13">
    <location>
        <position position="178"/>
    </location>
</feature>
<keyword evidence="4 12" id="KW-0963">Cytoplasm</keyword>
<evidence type="ECO:0000256" key="5">
    <source>
        <dbReference type="ARBA" id="ARBA00022605"/>
    </source>
</evidence>
<dbReference type="GO" id="GO:0005737">
    <property type="term" value="C:cytoplasm"/>
    <property type="evidence" value="ECO:0007669"/>
    <property type="project" value="UniProtKB-SubCell"/>
</dbReference>
<evidence type="ECO:0000256" key="10">
    <source>
        <dbReference type="ARBA" id="ARBA00047838"/>
    </source>
</evidence>
<dbReference type="GO" id="GO:0004359">
    <property type="term" value="F:glutaminase activity"/>
    <property type="evidence" value="ECO:0007669"/>
    <property type="project" value="UniProtKB-EC"/>
</dbReference>
<evidence type="ECO:0000256" key="3">
    <source>
        <dbReference type="ARBA" id="ARBA00011152"/>
    </source>
</evidence>
<evidence type="ECO:0000256" key="9">
    <source>
        <dbReference type="ARBA" id="ARBA00023239"/>
    </source>
</evidence>
<keyword evidence="6 12" id="KW-0378">Hydrolase</keyword>
<dbReference type="GO" id="GO:0000107">
    <property type="term" value="F:imidazoleglycerol-phosphate synthase activity"/>
    <property type="evidence" value="ECO:0007669"/>
    <property type="project" value="UniProtKB-UniRule"/>
</dbReference>
<sequence length="196" mass="21570">MSIAVIDYNAGNIASVGNALRKLGFEYTITKDPKEILAADKVIFPGQGRAAAAMDDLRASGLDKVIREIKKPFLGICLGLQLLFESSEEDDAQCLGIIEGRVKRFNEPDLKIPQMGWNIISIVQNDPLISGIPDKAYVYFANSYYGAGDNYALATSVYGSTESGAIIRKDNFYGTQFHPEKSGEWGMKILDNFCRL</sequence>
<dbReference type="HAMAP" id="MF_00278">
    <property type="entry name" value="HisH"/>
    <property type="match status" value="1"/>
</dbReference>
<feature type="active site" evidence="12 13">
    <location>
        <position position="180"/>
    </location>
</feature>
<dbReference type="SUPFAM" id="SSF52317">
    <property type="entry name" value="Class I glutamine amidotransferase-like"/>
    <property type="match status" value="1"/>
</dbReference>
<evidence type="ECO:0000256" key="7">
    <source>
        <dbReference type="ARBA" id="ARBA00022962"/>
    </source>
</evidence>
<evidence type="ECO:0000256" key="6">
    <source>
        <dbReference type="ARBA" id="ARBA00022801"/>
    </source>
</evidence>
<comment type="pathway">
    <text evidence="2 12">Amino-acid biosynthesis; L-histidine biosynthesis; L-histidine from 5-phospho-alpha-D-ribose 1-diphosphate: step 5/9.</text>
</comment>
<comment type="catalytic activity">
    <reaction evidence="11 12">
        <text>L-glutamine + H2O = L-glutamate + NH4(+)</text>
        <dbReference type="Rhea" id="RHEA:15889"/>
        <dbReference type="ChEBI" id="CHEBI:15377"/>
        <dbReference type="ChEBI" id="CHEBI:28938"/>
        <dbReference type="ChEBI" id="CHEBI:29985"/>
        <dbReference type="ChEBI" id="CHEBI:58359"/>
        <dbReference type="EC" id="3.5.1.2"/>
    </reaction>
</comment>
<keyword evidence="9 12" id="KW-0456">Lyase</keyword>
<comment type="catalytic activity">
    <reaction evidence="10 12">
        <text>5-[(5-phospho-1-deoxy-D-ribulos-1-ylimino)methylamino]-1-(5-phospho-beta-D-ribosyl)imidazole-4-carboxamide + L-glutamine = D-erythro-1-(imidazol-4-yl)glycerol 3-phosphate + 5-amino-1-(5-phospho-beta-D-ribosyl)imidazole-4-carboxamide + L-glutamate + H(+)</text>
        <dbReference type="Rhea" id="RHEA:24793"/>
        <dbReference type="ChEBI" id="CHEBI:15378"/>
        <dbReference type="ChEBI" id="CHEBI:29985"/>
        <dbReference type="ChEBI" id="CHEBI:58278"/>
        <dbReference type="ChEBI" id="CHEBI:58359"/>
        <dbReference type="ChEBI" id="CHEBI:58475"/>
        <dbReference type="ChEBI" id="CHEBI:58525"/>
        <dbReference type="EC" id="4.3.2.10"/>
    </reaction>
</comment>
<reference evidence="15 16" key="1">
    <citation type="journal article" date="2016" name="Nat. Commun.">
        <title>Thousands of microbial genomes shed light on interconnected biogeochemical processes in an aquifer system.</title>
        <authorList>
            <person name="Anantharaman K."/>
            <person name="Brown C.T."/>
            <person name="Hug L.A."/>
            <person name="Sharon I."/>
            <person name="Castelle C.J."/>
            <person name="Probst A.J."/>
            <person name="Thomas B.C."/>
            <person name="Singh A."/>
            <person name="Wilkins M.J."/>
            <person name="Karaoz U."/>
            <person name="Brodie E.L."/>
            <person name="Williams K.H."/>
            <person name="Hubbard S.S."/>
            <person name="Banfield J.F."/>
        </authorList>
    </citation>
    <scope>NUCLEOTIDE SEQUENCE [LARGE SCALE GENOMIC DNA]</scope>
</reference>
<dbReference type="EMBL" id="MFKT01000014">
    <property type="protein sequence ID" value="OGG53292.1"/>
    <property type="molecule type" value="Genomic_DNA"/>
</dbReference>
<dbReference type="Pfam" id="PF00117">
    <property type="entry name" value="GATase"/>
    <property type="match status" value="1"/>
</dbReference>
<evidence type="ECO:0000256" key="4">
    <source>
        <dbReference type="ARBA" id="ARBA00022490"/>
    </source>
</evidence>
<dbReference type="STRING" id="1798480.A2851_01685"/>
<organism evidence="15 16">
    <name type="scientific">Candidatus Kaiserbacteria bacterium RIFCSPHIGHO2_01_FULL_53_29</name>
    <dbReference type="NCBI Taxonomy" id="1798480"/>
    <lineage>
        <taxon>Bacteria</taxon>
        <taxon>Candidatus Kaiseribacteriota</taxon>
    </lineage>
</organism>
<keyword evidence="15" id="KW-0808">Transferase</keyword>
<feature type="domain" description="Glutamine amidotransferase" evidence="14">
    <location>
        <begin position="5"/>
        <end position="194"/>
    </location>
</feature>
<comment type="caution">
    <text evidence="15">The sequence shown here is derived from an EMBL/GenBank/DDBJ whole genome shotgun (WGS) entry which is preliminary data.</text>
</comment>
<dbReference type="Gene3D" id="3.40.50.880">
    <property type="match status" value="1"/>
</dbReference>
<evidence type="ECO:0000259" key="14">
    <source>
        <dbReference type="Pfam" id="PF00117"/>
    </source>
</evidence>
<name>A0A1F6CWP6_9BACT</name>
<comment type="subunit">
    <text evidence="3 12">Heterodimer of HisH and HisF.</text>
</comment>
<comment type="function">
    <text evidence="12">IGPS catalyzes the conversion of PRFAR and glutamine to IGP, AICAR and glutamate. The HisH subunit catalyzes the hydrolysis of glutamine to glutamate and ammonia as part of the synthesis of IGP and AICAR. The resulting ammonia molecule is channeled to the active site of HisF.</text>
</comment>
<accession>A0A1F6CWP6</accession>
<dbReference type="InterPro" id="IPR017926">
    <property type="entry name" value="GATASE"/>
</dbReference>
<evidence type="ECO:0000256" key="1">
    <source>
        <dbReference type="ARBA" id="ARBA00004496"/>
    </source>
</evidence>
<dbReference type="PIRSF" id="PIRSF000495">
    <property type="entry name" value="Amidotransf_hisH"/>
    <property type="match status" value="1"/>
</dbReference>
<dbReference type="CDD" id="cd01748">
    <property type="entry name" value="GATase1_IGP_Synthase"/>
    <property type="match status" value="1"/>
</dbReference>
<evidence type="ECO:0000256" key="2">
    <source>
        <dbReference type="ARBA" id="ARBA00005091"/>
    </source>
</evidence>
<dbReference type="UniPathway" id="UPA00031">
    <property type="reaction ID" value="UER00010"/>
</dbReference>
<dbReference type="InterPro" id="IPR010139">
    <property type="entry name" value="Imidazole-glycPsynth_HisH"/>
</dbReference>
<dbReference type="FunFam" id="3.40.50.880:FF:000009">
    <property type="entry name" value="Imidazole glycerol phosphate synthase subunit HisH"/>
    <property type="match status" value="1"/>
</dbReference>
<dbReference type="Proteomes" id="UP000176863">
    <property type="component" value="Unassembled WGS sequence"/>
</dbReference>
<keyword evidence="7 12" id="KW-0315">Glutamine amidotransferase</keyword>
<dbReference type="InterPro" id="IPR029062">
    <property type="entry name" value="Class_I_gatase-like"/>
</dbReference>
<evidence type="ECO:0000256" key="11">
    <source>
        <dbReference type="ARBA" id="ARBA00049534"/>
    </source>
</evidence>
<gene>
    <name evidence="12" type="primary">hisH</name>
    <name evidence="15" type="ORF">A2851_01685</name>
</gene>
<evidence type="ECO:0000256" key="8">
    <source>
        <dbReference type="ARBA" id="ARBA00023102"/>
    </source>
</evidence>
<dbReference type="AlphaFoldDB" id="A0A1F6CWP6"/>
<comment type="subcellular location">
    <subcellularLocation>
        <location evidence="1 12">Cytoplasm</location>
    </subcellularLocation>
</comment>
<feature type="active site" description="Nucleophile" evidence="12 13">
    <location>
        <position position="77"/>
    </location>
</feature>
<dbReference type="PANTHER" id="PTHR42701">
    <property type="entry name" value="IMIDAZOLE GLYCEROL PHOSPHATE SYNTHASE SUBUNIT HISH"/>
    <property type="match status" value="1"/>
</dbReference>
<keyword evidence="5 12" id="KW-0028">Amino-acid biosynthesis</keyword>
<proteinExistence type="inferred from homology"/>
<keyword evidence="8 12" id="KW-0368">Histidine biosynthesis</keyword>
<dbReference type="GO" id="GO:0016829">
    <property type="term" value="F:lyase activity"/>
    <property type="evidence" value="ECO:0007669"/>
    <property type="project" value="UniProtKB-KW"/>
</dbReference>
<dbReference type="GO" id="GO:0000105">
    <property type="term" value="P:L-histidine biosynthetic process"/>
    <property type="evidence" value="ECO:0007669"/>
    <property type="project" value="UniProtKB-UniRule"/>
</dbReference>
<evidence type="ECO:0000313" key="15">
    <source>
        <dbReference type="EMBL" id="OGG53292.1"/>
    </source>
</evidence>
<evidence type="ECO:0000256" key="13">
    <source>
        <dbReference type="PIRSR" id="PIRSR000495-1"/>
    </source>
</evidence>
<dbReference type="PROSITE" id="PS51273">
    <property type="entry name" value="GATASE_TYPE_1"/>
    <property type="match status" value="1"/>
</dbReference>
<protein>
    <recommendedName>
        <fullName evidence="12">Imidazole glycerol phosphate synthase subunit HisH</fullName>
        <ecNumber evidence="12">4.3.2.10</ecNumber>
    </recommendedName>
    <alternativeName>
        <fullName evidence="12">IGP synthase glutaminase subunit</fullName>
        <ecNumber evidence="12">3.5.1.2</ecNumber>
    </alternativeName>
    <alternativeName>
        <fullName evidence="12">IGP synthase subunit HisH</fullName>
    </alternativeName>
    <alternativeName>
        <fullName evidence="12">ImGP synthase subunit HisH</fullName>
        <shortName evidence="12">IGPS subunit HisH</shortName>
    </alternativeName>
</protein>
<dbReference type="NCBIfam" id="TIGR01855">
    <property type="entry name" value="IMP_synth_hisH"/>
    <property type="match status" value="1"/>
</dbReference>
<dbReference type="PANTHER" id="PTHR42701:SF1">
    <property type="entry name" value="IMIDAZOLE GLYCEROL PHOSPHATE SYNTHASE SUBUNIT HISH"/>
    <property type="match status" value="1"/>
</dbReference>